<dbReference type="InterPro" id="IPR036390">
    <property type="entry name" value="WH_DNA-bd_sf"/>
</dbReference>
<organism evidence="6 7">
    <name type="scientific">Actinosynnema pretiosum</name>
    <dbReference type="NCBI Taxonomy" id="42197"/>
    <lineage>
        <taxon>Bacteria</taxon>
        <taxon>Bacillati</taxon>
        <taxon>Actinomycetota</taxon>
        <taxon>Actinomycetes</taxon>
        <taxon>Pseudonocardiales</taxon>
        <taxon>Pseudonocardiaceae</taxon>
        <taxon>Actinosynnema</taxon>
    </lineage>
</organism>
<dbReference type="GO" id="GO:0003700">
    <property type="term" value="F:DNA-binding transcription factor activity"/>
    <property type="evidence" value="ECO:0007669"/>
    <property type="project" value="InterPro"/>
</dbReference>
<evidence type="ECO:0000259" key="5">
    <source>
        <dbReference type="PROSITE" id="PS50949"/>
    </source>
</evidence>
<feature type="domain" description="HTH gntR-type" evidence="5">
    <location>
        <begin position="7"/>
        <end position="75"/>
    </location>
</feature>
<evidence type="ECO:0000313" key="6">
    <source>
        <dbReference type="EMBL" id="ATE53639.1"/>
    </source>
</evidence>
<proteinExistence type="predicted"/>
<dbReference type="PROSITE" id="PS50949">
    <property type="entry name" value="HTH_GNTR"/>
    <property type="match status" value="1"/>
</dbReference>
<dbReference type="InterPro" id="IPR051446">
    <property type="entry name" value="HTH_trans_reg/aminotransferase"/>
</dbReference>
<keyword evidence="7" id="KW-1185">Reference proteome</keyword>
<dbReference type="CDD" id="cd07377">
    <property type="entry name" value="WHTH_GntR"/>
    <property type="match status" value="1"/>
</dbReference>
<keyword evidence="3" id="KW-0238">DNA-binding</keyword>
<dbReference type="RefSeq" id="WP_096492577.1">
    <property type="nucleotide sequence ID" value="NZ_CP023445.1"/>
</dbReference>
<reference evidence="6" key="1">
    <citation type="submission" date="2017-09" db="EMBL/GenBank/DDBJ databases">
        <title>Complete Genome Sequence of ansamitocin-producing Bacterium Actinosynnema pretiosum X47.</title>
        <authorList>
            <person name="Cao G."/>
            <person name="Zong G."/>
            <person name="Zhong C."/>
            <person name="Fu J."/>
        </authorList>
    </citation>
    <scope>NUCLEOTIDE SEQUENCE [LARGE SCALE GENOMIC DNA]</scope>
    <source>
        <strain evidence="6">X47</strain>
    </source>
</reference>
<dbReference type="InterPro" id="IPR000524">
    <property type="entry name" value="Tscrpt_reg_HTH_GntR"/>
</dbReference>
<dbReference type="PANTHER" id="PTHR46577:SF1">
    <property type="entry name" value="HTH-TYPE TRANSCRIPTIONAL REGULATORY PROTEIN GABR"/>
    <property type="match status" value="1"/>
</dbReference>
<dbReference type="PANTHER" id="PTHR46577">
    <property type="entry name" value="HTH-TYPE TRANSCRIPTIONAL REGULATORY PROTEIN GABR"/>
    <property type="match status" value="1"/>
</dbReference>
<protein>
    <submittedName>
        <fullName evidence="6">GntR family transcriptional regulator</fullName>
    </submittedName>
</protein>
<dbReference type="Gene3D" id="1.10.10.10">
    <property type="entry name" value="Winged helix-like DNA-binding domain superfamily/Winged helix DNA-binding domain"/>
    <property type="match status" value="1"/>
</dbReference>
<evidence type="ECO:0000256" key="2">
    <source>
        <dbReference type="ARBA" id="ARBA00023015"/>
    </source>
</evidence>
<evidence type="ECO:0000256" key="3">
    <source>
        <dbReference type="ARBA" id="ARBA00023125"/>
    </source>
</evidence>
<keyword evidence="2" id="KW-0805">Transcription regulation</keyword>
<dbReference type="InterPro" id="IPR036388">
    <property type="entry name" value="WH-like_DNA-bd_sf"/>
</dbReference>
<evidence type="ECO:0000256" key="4">
    <source>
        <dbReference type="ARBA" id="ARBA00023163"/>
    </source>
</evidence>
<evidence type="ECO:0000313" key="7">
    <source>
        <dbReference type="Proteomes" id="UP000218505"/>
    </source>
</evidence>
<dbReference type="Pfam" id="PF00392">
    <property type="entry name" value="GntR"/>
    <property type="match status" value="1"/>
</dbReference>
<accession>A0A290Z3U6</accession>
<dbReference type="SMART" id="SM00345">
    <property type="entry name" value="HTH_GNTR"/>
    <property type="match status" value="1"/>
</dbReference>
<evidence type="ECO:0000256" key="1">
    <source>
        <dbReference type="ARBA" id="ARBA00022898"/>
    </source>
</evidence>
<dbReference type="SUPFAM" id="SSF46785">
    <property type="entry name" value="Winged helix' DNA-binding domain"/>
    <property type="match status" value="1"/>
</dbReference>
<dbReference type="GO" id="GO:0003677">
    <property type="term" value="F:DNA binding"/>
    <property type="evidence" value="ECO:0007669"/>
    <property type="project" value="UniProtKB-KW"/>
</dbReference>
<sequence length="116" mass="12456">MDTRAGLAAYRRVVEEIKDEILAGNLKPNQKLLGNRSLAEKYKVALATLQKALKVLQDEGWLTATPGVGVFVAPSLPVQGGGPITVSVLAEQIGSLHAAVEALGQRVQQLEDERRD</sequence>
<gene>
    <name evidence="6" type="ORF">CNX65_10330</name>
</gene>
<dbReference type="EMBL" id="CP023445">
    <property type="protein sequence ID" value="ATE53639.1"/>
    <property type="molecule type" value="Genomic_DNA"/>
</dbReference>
<keyword evidence="4" id="KW-0804">Transcription</keyword>
<keyword evidence="1" id="KW-0663">Pyridoxal phosphate</keyword>
<dbReference type="Proteomes" id="UP000218505">
    <property type="component" value="Chromosome"/>
</dbReference>
<dbReference type="KEGG" id="apre:CNX65_10330"/>
<name>A0A290Z3U6_9PSEU</name>
<dbReference type="AlphaFoldDB" id="A0A290Z3U6"/>